<protein>
    <recommendedName>
        <fullName evidence="1">Queuosine 5'-phosphate N-glycosylase/hydrolase</fullName>
        <ecNumber evidence="1">3.2.2.-</ecNumber>
    </recommendedName>
    <alternativeName>
        <fullName evidence="1">Queuosine-nucleotide N-glycosylase/hydrolase</fullName>
    </alternativeName>
</protein>
<organism evidence="2 3">
    <name type="scientific">Paratrimastix pyriformis</name>
    <dbReference type="NCBI Taxonomy" id="342808"/>
    <lineage>
        <taxon>Eukaryota</taxon>
        <taxon>Metamonada</taxon>
        <taxon>Preaxostyla</taxon>
        <taxon>Paratrimastigidae</taxon>
        <taxon>Paratrimastix</taxon>
    </lineage>
</organism>
<evidence type="ECO:0000313" key="3">
    <source>
        <dbReference type="Proteomes" id="UP001141327"/>
    </source>
</evidence>
<dbReference type="EMBL" id="JAPMOS010000094">
    <property type="protein sequence ID" value="KAJ4455739.1"/>
    <property type="molecule type" value="Genomic_DNA"/>
</dbReference>
<sequence>MLSREAILESCQRVAGCGAHVSISDEGLERFVGQLETDWPKFAKQVSVDDTPVIVPEPWKDTKFQERLIFSDERTEVNWIVAHCLIEIGHGWRHQLQAHHNRGASQTITLGMFTSHQAGFTYTARHMADLTLEQVAGWFNLPLRVEATGAAHPLAVFAEQLHRCLVGAGQGLLAAGMADFFDVVDAVTPAAPAPPPVGADASAATCPSAWPLISRLVGLCPAFNDREMYTDPKTHQAAPVLFMKKVQLAMAELYRRLDGWVLDMKKVQLAMAQLYRRFRRSDPGRFAFRDIDSLTVFVDNVLPCMLRVNGVLRVSPALTARIEARQPLDPGSPEEMELRACALVACSRLVARLRERGVVSPTEADLDYYLWLMGKWDQYRDVERHYTPGTIYY</sequence>
<proteinExistence type="inferred from homology"/>
<dbReference type="EC" id="3.2.2.-" evidence="1"/>
<comment type="catalytic activity">
    <reaction evidence="1">
        <text>queuosine 5'-phosphate + H2O = queuine + D-ribose 5-phosphate</text>
        <dbReference type="Rhea" id="RHEA:75387"/>
        <dbReference type="ChEBI" id="CHEBI:15377"/>
        <dbReference type="ChEBI" id="CHEBI:17433"/>
        <dbReference type="ChEBI" id="CHEBI:78346"/>
        <dbReference type="ChEBI" id="CHEBI:194371"/>
    </reaction>
    <physiologicalReaction direction="left-to-right" evidence="1">
        <dbReference type="Rhea" id="RHEA:75388"/>
    </physiologicalReaction>
</comment>
<reference evidence="2" key="1">
    <citation type="journal article" date="2022" name="bioRxiv">
        <title>Genomics of Preaxostyla Flagellates Illuminates Evolutionary Transitions and the Path Towards Mitochondrial Loss.</title>
        <authorList>
            <person name="Novak L.V.F."/>
            <person name="Treitli S.C."/>
            <person name="Pyrih J."/>
            <person name="Halakuc P."/>
            <person name="Pipaliya S.V."/>
            <person name="Vacek V."/>
            <person name="Brzon O."/>
            <person name="Soukal P."/>
            <person name="Eme L."/>
            <person name="Dacks J.B."/>
            <person name="Karnkowska A."/>
            <person name="Elias M."/>
            <person name="Hampl V."/>
        </authorList>
    </citation>
    <scope>NUCLEOTIDE SEQUENCE</scope>
    <source>
        <strain evidence="2">RCP-MX</strain>
    </source>
</reference>
<comment type="similarity">
    <text evidence="1">Belongs to the QNG1 protein family.</text>
</comment>
<name>A0ABQ8U8V3_9EUKA</name>
<gene>
    <name evidence="2" type="ORF">PAPYR_9233</name>
</gene>
<dbReference type="Proteomes" id="UP001141327">
    <property type="component" value="Unassembled WGS sequence"/>
</dbReference>
<keyword evidence="3" id="KW-1185">Reference proteome</keyword>
<comment type="function">
    <text evidence="1">Catalyzes the hydrolysis of queuosine 5'-phosphate, releasing the nucleobase queuine (q). Is required for salvage of queuine from exogenous queuosine (Q) that is imported and then converted to queuosine 5'-phosphate intracellularly.</text>
</comment>
<comment type="caution">
    <text evidence="2">The sequence shown here is derived from an EMBL/GenBank/DDBJ whole genome shotgun (WGS) entry which is preliminary data.</text>
</comment>
<dbReference type="InterPro" id="IPR019438">
    <property type="entry name" value="Q_salvage"/>
</dbReference>
<keyword evidence="1" id="KW-0378">Hydrolase</keyword>
<evidence type="ECO:0000256" key="1">
    <source>
        <dbReference type="RuleBase" id="RU365002"/>
    </source>
</evidence>
<dbReference type="Pfam" id="PF10343">
    <property type="entry name" value="Q_salvage"/>
    <property type="match status" value="1"/>
</dbReference>
<dbReference type="PANTHER" id="PTHR21314">
    <property type="entry name" value="QUEUOSINE 5'-PHOSPHATE N-GLYCOSYLASE_HYDROLASE-RELATED"/>
    <property type="match status" value="1"/>
</dbReference>
<dbReference type="PANTHER" id="PTHR21314:SF1">
    <property type="entry name" value="QUEUOSINE SALVAGE PROTEIN"/>
    <property type="match status" value="1"/>
</dbReference>
<evidence type="ECO:0000313" key="2">
    <source>
        <dbReference type="EMBL" id="KAJ4455739.1"/>
    </source>
</evidence>
<accession>A0ABQ8U8V3</accession>